<evidence type="ECO:0000256" key="2">
    <source>
        <dbReference type="SAM" id="SignalP"/>
    </source>
</evidence>
<comment type="caution">
    <text evidence="3">The sequence shown here is derived from an EMBL/GenBank/DDBJ whole genome shotgun (WGS) entry which is preliminary data.</text>
</comment>
<accession>A0A5M3W9X6</accession>
<evidence type="ECO:0000256" key="1">
    <source>
        <dbReference type="SAM" id="MobiDB-lite"/>
    </source>
</evidence>
<organism evidence="3 4">
    <name type="scientific">Acrocarpospora corrugata</name>
    <dbReference type="NCBI Taxonomy" id="35763"/>
    <lineage>
        <taxon>Bacteria</taxon>
        <taxon>Bacillati</taxon>
        <taxon>Actinomycetota</taxon>
        <taxon>Actinomycetes</taxon>
        <taxon>Streptosporangiales</taxon>
        <taxon>Streptosporangiaceae</taxon>
        <taxon>Acrocarpospora</taxon>
    </lineage>
</organism>
<feature type="compositionally biased region" description="Pro residues" evidence="1">
    <location>
        <begin position="241"/>
        <end position="251"/>
    </location>
</feature>
<feature type="signal peptide" evidence="2">
    <location>
        <begin position="1"/>
        <end position="25"/>
    </location>
</feature>
<dbReference type="PROSITE" id="PS51257">
    <property type="entry name" value="PROKAR_LIPOPROTEIN"/>
    <property type="match status" value="1"/>
</dbReference>
<dbReference type="EMBL" id="BLAD01000106">
    <property type="protein sequence ID" value="GES05626.1"/>
    <property type="molecule type" value="Genomic_DNA"/>
</dbReference>
<name>A0A5M3W9X6_9ACTN</name>
<protein>
    <recommendedName>
        <fullName evidence="5">Lipoprotein</fullName>
    </recommendedName>
</protein>
<evidence type="ECO:0008006" key="5">
    <source>
        <dbReference type="Google" id="ProtNLM"/>
    </source>
</evidence>
<proteinExistence type="predicted"/>
<feature type="region of interest" description="Disordered" evidence="1">
    <location>
        <begin position="230"/>
        <end position="251"/>
    </location>
</feature>
<feature type="chain" id="PRO_5038777053" description="Lipoprotein" evidence="2">
    <location>
        <begin position="26"/>
        <end position="251"/>
    </location>
</feature>
<gene>
    <name evidence="3" type="ORF">Acor_76940</name>
</gene>
<sequence>MRRLITYAGMALVVLTAGCGSPADAPADAAASPTVSPMAALETQLVAKRGVKVSEIQETHVDGELFNSGNRDGIVEFSGTGVAGYEYTMKTELMDTPIRTLAIGSYSYQSGGAIADALPDGKTWLQSKSEPEKRTPFFSPMLILEPATLKAVLATTAKQSGGLYEGTITLGALHAVSPSFQTEDLTDTREAALVMSWRMSLGQDGLPTRLLTSYSDPEYTLGPLEKKSDIRFSSWGTPSEIAPPPKNDTTT</sequence>
<evidence type="ECO:0000313" key="3">
    <source>
        <dbReference type="EMBL" id="GES05626.1"/>
    </source>
</evidence>
<reference evidence="3 4" key="1">
    <citation type="submission" date="2019-10" db="EMBL/GenBank/DDBJ databases">
        <title>Whole genome shotgun sequence of Acrocarpospora corrugata NBRC 13972.</title>
        <authorList>
            <person name="Ichikawa N."/>
            <person name="Kimura A."/>
            <person name="Kitahashi Y."/>
            <person name="Komaki H."/>
            <person name="Oguchi A."/>
        </authorList>
    </citation>
    <scope>NUCLEOTIDE SEQUENCE [LARGE SCALE GENOMIC DNA]</scope>
    <source>
        <strain evidence="3 4">NBRC 13972</strain>
    </source>
</reference>
<keyword evidence="4" id="KW-1185">Reference proteome</keyword>
<dbReference type="AlphaFoldDB" id="A0A5M3W9X6"/>
<evidence type="ECO:0000313" key="4">
    <source>
        <dbReference type="Proteomes" id="UP000334990"/>
    </source>
</evidence>
<dbReference type="Proteomes" id="UP000334990">
    <property type="component" value="Unassembled WGS sequence"/>
</dbReference>
<keyword evidence="2" id="KW-0732">Signal</keyword>